<organism evidence="1">
    <name type="scientific">Amycolatopsis sp. SANK 60206</name>
    <dbReference type="NCBI Taxonomy" id="1642649"/>
    <lineage>
        <taxon>Bacteria</taxon>
        <taxon>Bacillati</taxon>
        <taxon>Actinomycetota</taxon>
        <taxon>Actinomycetes</taxon>
        <taxon>Pseudonocardiales</taxon>
        <taxon>Pseudonocardiaceae</taxon>
        <taxon>Amycolatopsis</taxon>
    </lineage>
</organism>
<protein>
    <submittedName>
        <fullName evidence="1">Putative acyl carrier protein</fullName>
    </submittedName>
</protein>
<evidence type="ECO:0000313" key="1">
    <source>
        <dbReference type="EMBL" id="AKC92648.1"/>
    </source>
</evidence>
<reference evidence="1" key="1">
    <citation type="journal article" date="2015" name="J. Biol. Chem.">
        <title>The biosynthesis of capuramycin-type antibiotics: identification of the A-102395 biosynthetic gene cluster, mechanism of self-resistance, and formation of uridine-5'-carboxamide.</title>
        <authorList>
            <person name="Cai W."/>
            <person name="Goswami A."/>
            <person name="Yang Z."/>
            <person name="Liu X."/>
            <person name="Green K.D."/>
            <person name="Barnard-Britson S."/>
            <person name="Baba S."/>
            <person name="Funabashi M."/>
            <person name="Nonaka K."/>
            <person name="Sunkara M."/>
            <person name="Morris A.J."/>
            <person name="Spork A.P."/>
            <person name="Ducho C."/>
            <person name="Garneau-Tsodikova S."/>
            <person name="Thorson J.S."/>
            <person name="Van Lanen S.G."/>
        </authorList>
    </citation>
    <scope>NUCLEOTIDE SEQUENCE</scope>
    <source>
        <strain evidence="1">SANK 60206</strain>
    </source>
</reference>
<dbReference type="SUPFAM" id="SSF47336">
    <property type="entry name" value="ACP-like"/>
    <property type="match status" value="1"/>
</dbReference>
<dbReference type="AlphaFoldDB" id="A0A0E3Z7K6"/>
<name>A0A0E3Z7K6_9PSEU</name>
<sequence length="84" mass="9452">MITVEDVKGLMTECLSMSDGLVEIDLDSPVVIDSFTLVWILHLMEERHGIVIAPEQADFPSTMTVREFHGYLAATFPDRVSVER</sequence>
<proteinExistence type="predicted"/>
<accession>A0A0E3Z7K6</accession>
<dbReference type="InterPro" id="IPR036736">
    <property type="entry name" value="ACP-like_sf"/>
</dbReference>
<dbReference type="EMBL" id="KP995196">
    <property type="protein sequence ID" value="AKC92648.1"/>
    <property type="molecule type" value="Genomic_DNA"/>
</dbReference>